<gene>
    <name evidence="4" type="ORF">GCM10009850_044860</name>
</gene>
<dbReference type="Proteomes" id="UP001499843">
    <property type="component" value="Unassembled WGS sequence"/>
</dbReference>
<dbReference type="SUPFAM" id="SSF110296">
    <property type="entry name" value="Oligoxyloglucan reducing end-specific cellobiohydrolase"/>
    <property type="match status" value="1"/>
</dbReference>
<feature type="region of interest" description="Disordered" evidence="3">
    <location>
        <begin position="30"/>
        <end position="62"/>
    </location>
</feature>
<name>A0ABP5PEQ9_9ACTN</name>
<dbReference type="PANTHER" id="PTHR33677">
    <property type="entry name" value="TRANSCRIPTIONAL REPRESSOR FRMR-RELATED"/>
    <property type="match status" value="1"/>
</dbReference>
<dbReference type="CDD" id="cd10148">
    <property type="entry name" value="CsoR-like_DUF156"/>
    <property type="match status" value="1"/>
</dbReference>
<keyword evidence="5" id="KW-1185">Reference proteome</keyword>
<comment type="caution">
    <text evidence="4">The sequence shown here is derived from an EMBL/GenBank/DDBJ whole genome shotgun (WGS) entry which is preliminary data.</text>
</comment>
<comment type="similarity">
    <text evidence="1">Belongs to the CsoR family.</text>
</comment>
<dbReference type="PROSITE" id="PS51257">
    <property type="entry name" value="PROKAR_LIPOPROTEIN"/>
    <property type="match status" value="1"/>
</dbReference>
<evidence type="ECO:0000313" key="5">
    <source>
        <dbReference type="Proteomes" id="UP001499843"/>
    </source>
</evidence>
<dbReference type="EMBL" id="BAAAQX010000010">
    <property type="protein sequence ID" value="GAA2209028.1"/>
    <property type="molecule type" value="Genomic_DNA"/>
</dbReference>
<dbReference type="InterPro" id="IPR003735">
    <property type="entry name" value="Metal_Tscrpt_repr"/>
</dbReference>
<protein>
    <submittedName>
        <fullName evidence="4">Uncharacterized protein</fullName>
    </submittedName>
</protein>
<accession>A0ABP5PEQ9</accession>
<dbReference type="PANTHER" id="PTHR33677:SF5">
    <property type="entry name" value="TRANSCRIPTIONAL REPRESSOR FRMR"/>
    <property type="match status" value="1"/>
</dbReference>
<reference evidence="5" key="1">
    <citation type="journal article" date="2019" name="Int. J. Syst. Evol. Microbiol.">
        <title>The Global Catalogue of Microorganisms (GCM) 10K type strain sequencing project: providing services to taxonomists for standard genome sequencing and annotation.</title>
        <authorList>
            <consortium name="The Broad Institute Genomics Platform"/>
            <consortium name="The Broad Institute Genome Sequencing Center for Infectious Disease"/>
            <person name="Wu L."/>
            <person name="Ma J."/>
        </authorList>
    </citation>
    <scope>NUCLEOTIDE SEQUENCE [LARGE SCALE GENOMIC DNA]</scope>
    <source>
        <strain evidence="5">JCM 16114</strain>
    </source>
</reference>
<dbReference type="InterPro" id="IPR038390">
    <property type="entry name" value="Metal_Tscrpt_repr_sf"/>
</dbReference>
<organism evidence="4 5">
    <name type="scientific">Nonomuraea monospora</name>
    <dbReference type="NCBI Taxonomy" id="568818"/>
    <lineage>
        <taxon>Bacteria</taxon>
        <taxon>Bacillati</taxon>
        <taxon>Actinomycetota</taxon>
        <taxon>Actinomycetes</taxon>
        <taxon>Streptosporangiales</taxon>
        <taxon>Streptosporangiaceae</taxon>
        <taxon>Nonomuraea</taxon>
    </lineage>
</organism>
<dbReference type="Gene3D" id="1.20.58.1000">
    <property type="entry name" value="Metal-sensitive repressor, helix protomer"/>
    <property type="match status" value="1"/>
</dbReference>
<evidence type="ECO:0000256" key="2">
    <source>
        <dbReference type="ARBA" id="ARBA00023008"/>
    </source>
</evidence>
<evidence type="ECO:0000313" key="4">
    <source>
        <dbReference type="EMBL" id="GAA2209028.1"/>
    </source>
</evidence>
<evidence type="ECO:0000256" key="1">
    <source>
        <dbReference type="ARBA" id="ARBA00005428"/>
    </source>
</evidence>
<proteinExistence type="inferred from homology"/>
<dbReference type="Pfam" id="PF02583">
    <property type="entry name" value="Trns_repr_metal"/>
    <property type="match status" value="1"/>
</dbReference>
<keyword evidence="2" id="KW-0186">Copper</keyword>
<evidence type="ECO:0000256" key="3">
    <source>
        <dbReference type="SAM" id="MobiDB-lite"/>
    </source>
</evidence>
<feature type="region of interest" description="Disordered" evidence="3">
    <location>
        <begin position="95"/>
        <end position="122"/>
    </location>
</feature>
<sequence length="224" mass="23285">MKLAGQRLLVGAAGVTLGVTLAACGQAAQEPGGTAEAGLGIGRPSAEDVSPGRPPHLGLVKSTDSGLTWRTVSEDGVVLESEDGGKTLTTAFSPAPAELARREPAENLSRAGNGRLRSVHTHARRSVYGGGYSRAMEMTPALAGDALTRLRRAHGQLAGVISMIEDGEECAAVLTQLAAVSRALDRAGFKLVATGLRHCQAARERGEEPPMTEQELEKLFLALA</sequence>